<feature type="transmembrane region" description="Helical" evidence="9">
    <location>
        <begin position="206"/>
        <end position="229"/>
    </location>
</feature>
<evidence type="ECO:0000256" key="8">
    <source>
        <dbReference type="ARBA" id="ARBA00023315"/>
    </source>
</evidence>
<feature type="transmembrane region" description="Helical" evidence="9">
    <location>
        <begin position="29"/>
        <end position="47"/>
    </location>
</feature>
<comment type="pathway">
    <text evidence="9">Protein modification; lipoprotein biosynthesis (N-acyl transfer).</text>
</comment>
<dbReference type="GO" id="GO:0016746">
    <property type="term" value="F:acyltransferase activity"/>
    <property type="evidence" value="ECO:0007669"/>
    <property type="project" value="UniProtKB-KW"/>
</dbReference>
<keyword evidence="4 9" id="KW-0808">Transferase</keyword>
<organism evidence="11 12">
    <name type="scientific">Sphingomonas vulcanisoli</name>
    <dbReference type="NCBI Taxonomy" id="1658060"/>
    <lineage>
        <taxon>Bacteria</taxon>
        <taxon>Pseudomonadati</taxon>
        <taxon>Pseudomonadota</taxon>
        <taxon>Alphaproteobacteria</taxon>
        <taxon>Sphingomonadales</taxon>
        <taxon>Sphingomonadaceae</taxon>
        <taxon>Sphingomonas</taxon>
    </lineage>
</organism>
<sequence>MPLTLRRTCPIAFVLGALAACGFAPLELWPLTIACLIALIAMLERAGSTWRAAAIGWCFGVGHFCIGLNWIATAFTYQAAMPAWLGWLAVVLLSLYLAVFVAFSASCAYWLARLASPTPRAFVALFGAVWIIGELLRATLFTGFAWNPLAAIWVPLRIVPVMTLPTIGTYGLSGLTILIAGGLLHGAGFLRRAFGNATPAQRGNRAILLGAIALAVAIGCASIFIPIGMAPLAAANGPRIRVVQPNINQAEKWAPDAEINNFRRLVHLSGTPGPEPRLILWPEVAIPWFLEDDPDARTALAHVLGPRDLMLTGGEAVRYDAQGTMIAATNSLFGIDARGRLLGRYDKSHLVPYGEYLPMRPLLSRIGLSRLAPGDMDFDSGRGPADIKLPGIGLVGGQICYEIIFSGHVIDAAHRPRFLFNPSNDAWFGAWGPPQHLAQARLRAIEEAMPILRSTPTGISAVIDAQGRLLASLPWRLAGAIDARLPAVGPPTLFSRYGNLLPLAFALFLVAIGFASRLRRR</sequence>
<feature type="domain" description="CN hydrolase" evidence="10">
    <location>
        <begin position="243"/>
        <end position="487"/>
    </location>
</feature>
<evidence type="ECO:0000313" key="12">
    <source>
        <dbReference type="Proteomes" id="UP000727456"/>
    </source>
</evidence>
<dbReference type="InterPro" id="IPR004563">
    <property type="entry name" value="Apolipo_AcylTrfase"/>
</dbReference>
<dbReference type="EMBL" id="JAAOZC010000004">
    <property type="protein sequence ID" value="NIJ08192.1"/>
    <property type="molecule type" value="Genomic_DNA"/>
</dbReference>
<comment type="subcellular location">
    <subcellularLocation>
        <location evidence="1 9">Cell membrane</location>
        <topology evidence="1 9">Multi-pass membrane protein</topology>
    </subcellularLocation>
</comment>
<evidence type="ECO:0000256" key="7">
    <source>
        <dbReference type="ARBA" id="ARBA00023136"/>
    </source>
</evidence>
<dbReference type="PROSITE" id="PS50263">
    <property type="entry name" value="CN_HYDROLASE"/>
    <property type="match status" value="1"/>
</dbReference>
<dbReference type="Gene3D" id="3.60.110.10">
    <property type="entry name" value="Carbon-nitrogen hydrolase"/>
    <property type="match status" value="1"/>
</dbReference>
<comment type="similarity">
    <text evidence="2 9">Belongs to the CN hydrolase family. Apolipoprotein N-acyltransferase subfamily.</text>
</comment>
<keyword evidence="3 9" id="KW-1003">Cell membrane</keyword>
<dbReference type="InterPro" id="IPR036526">
    <property type="entry name" value="C-N_Hydrolase_sf"/>
</dbReference>
<evidence type="ECO:0000313" key="11">
    <source>
        <dbReference type="EMBL" id="NIJ08192.1"/>
    </source>
</evidence>
<accession>A0ABX0TRP9</accession>
<dbReference type="PROSITE" id="PS51257">
    <property type="entry name" value="PROKAR_LIPOPROTEIN"/>
    <property type="match status" value="1"/>
</dbReference>
<comment type="catalytic activity">
    <reaction evidence="9">
        <text>N-terminal S-1,2-diacyl-sn-glyceryl-L-cysteinyl-[lipoprotein] + a glycerophospholipid = N-acyl-S-1,2-diacyl-sn-glyceryl-L-cysteinyl-[lipoprotein] + a 2-acyl-sn-glycero-3-phospholipid + H(+)</text>
        <dbReference type="Rhea" id="RHEA:48228"/>
        <dbReference type="Rhea" id="RHEA-COMP:14681"/>
        <dbReference type="Rhea" id="RHEA-COMP:14684"/>
        <dbReference type="ChEBI" id="CHEBI:15378"/>
        <dbReference type="ChEBI" id="CHEBI:136912"/>
        <dbReference type="ChEBI" id="CHEBI:140656"/>
        <dbReference type="ChEBI" id="CHEBI:140657"/>
        <dbReference type="ChEBI" id="CHEBI:140660"/>
        <dbReference type="EC" id="2.3.1.269"/>
    </reaction>
</comment>
<keyword evidence="12" id="KW-1185">Reference proteome</keyword>
<dbReference type="InterPro" id="IPR045378">
    <property type="entry name" value="LNT_N"/>
</dbReference>
<dbReference type="Pfam" id="PF20154">
    <property type="entry name" value="LNT_N"/>
    <property type="match status" value="1"/>
</dbReference>
<keyword evidence="5 9" id="KW-0812">Transmembrane</keyword>
<name>A0ABX0TRP9_9SPHN</name>
<dbReference type="CDD" id="cd07571">
    <property type="entry name" value="ALP_N-acyl_transferase"/>
    <property type="match status" value="1"/>
</dbReference>
<dbReference type="Pfam" id="PF00795">
    <property type="entry name" value="CN_hydrolase"/>
    <property type="match status" value="1"/>
</dbReference>
<dbReference type="HAMAP" id="MF_01148">
    <property type="entry name" value="Lnt"/>
    <property type="match status" value="1"/>
</dbReference>
<dbReference type="PANTHER" id="PTHR38686:SF1">
    <property type="entry name" value="APOLIPOPROTEIN N-ACYLTRANSFERASE"/>
    <property type="match status" value="1"/>
</dbReference>
<keyword evidence="8 9" id="KW-0012">Acyltransferase</keyword>
<feature type="transmembrane region" description="Helical" evidence="9">
    <location>
        <begin position="500"/>
        <end position="518"/>
    </location>
</feature>
<feature type="transmembrane region" description="Helical" evidence="9">
    <location>
        <begin position="54"/>
        <end position="72"/>
    </location>
</feature>
<evidence type="ECO:0000256" key="4">
    <source>
        <dbReference type="ARBA" id="ARBA00022679"/>
    </source>
</evidence>
<feature type="transmembrane region" description="Helical" evidence="9">
    <location>
        <begin position="123"/>
        <end position="147"/>
    </location>
</feature>
<keyword evidence="6 9" id="KW-1133">Transmembrane helix</keyword>
<feature type="transmembrane region" description="Helical" evidence="9">
    <location>
        <begin position="167"/>
        <end position="185"/>
    </location>
</feature>
<dbReference type="NCBIfam" id="TIGR00546">
    <property type="entry name" value="lnt"/>
    <property type="match status" value="1"/>
</dbReference>
<keyword evidence="7 9" id="KW-0472">Membrane</keyword>
<evidence type="ECO:0000256" key="1">
    <source>
        <dbReference type="ARBA" id="ARBA00004651"/>
    </source>
</evidence>
<dbReference type="InterPro" id="IPR003010">
    <property type="entry name" value="C-N_Hydrolase"/>
</dbReference>
<dbReference type="SUPFAM" id="SSF56317">
    <property type="entry name" value="Carbon-nitrogen hydrolase"/>
    <property type="match status" value="1"/>
</dbReference>
<dbReference type="EC" id="2.3.1.269" evidence="9"/>
<evidence type="ECO:0000256" key="3">
    <source>
        <dbReference type="ARBA" id="ARBA00022475"/>
    </source>
</evidence>
<evidence type="ECO:0000256" key="2">
    <source>
        <dbReference type="ARBA" id="ARBA00010065"/>
    </source>
</evidence>
<feature type="transmembrane region" description="Helical" evidence="9">
    <location>
        <begin position="84"/>
        <end position="111"/>
    </location>
</feature>
<comment type="function">
    <text evidence="9">Catalyzes the phospholipid dependent N-acylation of the N-terminal cysteine of apolipoprotein, the last step in lipoprotein maturation.</text>
</comment>
<comment type="caution">
    <text evidence="11">The sequence shown here is derived from an EMBL/GenBank/DDBJ whole genome shotgun (WGS) entry which is preliminary data.</text>
</comment>
<gene>
    <name evidence="9" type="primary">lnt</name>
    <name evidence="11" type="ORF">FHS31_001809</name>
</gene>
<evidence type="ECO:0000256" key="6">
    <source>
        <dbReference type="ARBA" id="ARBA00022989"/>
    </source>
</evidence>
<dbReference type="PANTHER" id="PTHR38686">
    <property type="entry name" value="APOLIPOPROTEIN N-ACYLTRANSFERASE"/>
    <property type="match status" value="1"/>
</dbReference>
<reference evidence="11 12" key="1">
    <citation type="submission" date="2020-03" db="EMBL/GenBank/DDBJ databases">
        <title>Genomic Encyclopedia of Type Strains, Phase III (KMG-III): the genomes of soil and plant-associated and newly described type strains.</title>
        <authorList>
            <person name="Whitman W."/>
        </authorList>
    </citation>
    <scope>NUCLEOTIDE SEQUENCE [LARGE SCALE GENOMIC DNA]</scope>
    <source>
        <strain evidence="11 12">CECT 8804</strain>
    </source>
</reference>
<evidence type="ECO:0000259" key="10">
    <source>
        <dbReference type="PROSITE" id="PS50263"/>
    </source>
</evidence>
<dbReference type="RefSeq" id="WP_167073048.1">
    <property type="nucleotide sequence ID" value="NZ_JAAOZC010000004.1"/>
</dbReference>
<evidence type="ECO:0000256" key="5">
    <source>
        <dbReference type="ARBA" id="ARBA00022692"/>
    </source>
</evidence>
<protein>
    <recommendedName>
        <fullName evidence="9">Apolipoprotein N-acyltransferase</fullName>
        <shortName evidence="9">ALP N-acyltransferase</shortName>
        <ecNumber evidence="9">2.3.1.269</ecNumber>
    </recommendedName>
</protein>
<proteinExistence type="inferred from homology"/>
<dbReference type="Proteomes" id="UP000727456">
    <property type="component" value="Unassembled WGS sequence"/>
</dbReference>
<evidence type="ECO:0000256" key="9">
    <source>
        <dbReference type="HAMAP-Rule" id="MF_01148"/>
    </source>
</evidence>